<keyword evidence="7" id="KW-1185">Reference proteome</keyword>
<dbReference type="Proteomes" id="UP000715095">
    <property type="component" value="Unassembled WGS sequence"/>
</dbReference>
<keyword evidence="1" id="KW-0805">Transcription regulation</keyword>
<proteinExistence type="predicted"/>
<accession>A0ABS2DRM8</accession>
<feature type="domain" description="GntR C-terminal" evidence="5">
    <location>
        <begin position="89"/>
        <end position="212"/>
    </location>
</feature>
<evidence type="ECO:0000256" key="3">
    <source>
        <dbReference type="ARBA" id="ARBA00023163"/>
    </source>
</evidence>
<gene>
    <name evidence="6" type="ORF">H6A60_04755</name>
</gene>
<dbReference type="InterPro" id="IPR036390">
    <property type="entry name" value="WH_DNA-bd_sf"/>
</dbReference>
<dbReference type="Pfam" id="PF00392">
    <property type="entry name" value="GntR"/>
    <property type="match status" value="1"/>
</dbReference>
<evidence type="ECO:0000259" key="4">
    <source>
        <dbReference type="SMART" id="SM00345"/>
    </source>
</evidence>
<dbReference type="InterPro" id="IPR011711">
    <property type="entry name" value="GntR_C"/>
</dbReference>
<organism evidence="6 7">
    <name type="scientific">Sutterella massiliensis</name>
    <dbReference type="NCBI Taxonomy" id="1816689"/>
    <lineage>
        <taxon>Bacteria</taxon>
        <taxon>Pseudomonadati</taxon>
        <taxon>Pseudomonadota</taxon>
        <taxon>Betaproteobacteria</taxon>
        <taxon>Burkholderiales</taxon>
        <taxon>Sutterellaceae</taxon>
        <taxon>Sutterella</taxon>
    </lineage>
</organism>
<feature type="domain" description="HTH gntR-type" evidence="4">
    <location>
        <begin position="6"/>
        <end position="64"/>
    </location>
</feature>
<evidence type="ECO:0000259" key="5">
    <source>
        <dbReference type="SMART" id="SM00895"/>
    </source>
</evidence>
<evidence type="ECO:0000256" key="2">
    <source>
        <dbReference type="ARBA" id="ARBA00023125"/>
    </source>
</evidence>
<evidence type="ECO:0000313" key="6">
    <source>
        <dbReference type="EMBL" id="MBM6703797.1"/>
    </source>
</evidence>
<reference evidence="6 7" key="1">
    <citation type="journal article" date="2021" name="Sci. Rep.">
        <title>The distribution of antibiotic resistance genes in chicken gut microbiota commensals.</title>
        <authorList>
            <person name="Juricova H."/>
            <person name="Matiasovicova J."/>
            <person name="Kubasova T."/>
            <person name="Cejkova D."/>
            <person name="Rychlik I."/>
        </authorList>
    </citation>
    <scope>NUCLEOTIDE SEQUENCE [LARGE SCALE GENOMIC DNA]</scope>
    <source>
        <strain evidence="6 7">An829</strain>
    </source>
</reference>
<evidence type="ECO:0000313" key="7">
    <source>
        <dbReference type="Proteomes" id="UP000715095"/>
    </source>
</evidence>
<protein>
    <submittedName>
        <fullName evidence="6">FadR family transcriptional regulator</fullName>
    </submittedName>
</protein>
<dbReference type="InterPro" id="IPR000524">
    <property type="entry name" value="Tscrpt_reg_HTH_GntR"/>
</dbReference>
<dbReference type="EMBL" id="JACJJC010000005">
    <property type="protein sequence ID" value="MBM6703797.1"/>
    <property type="molecule type" value="Genomic_DNA"/>
</dbReference>
<dbReference type="InterPro" id="IPR036388">
    <property type="entry name" value="WH-like_DNA-bd_sf"/>
</dbReference>
<dbReference type="PANTHER" id="PTHR43537:SF5">
    <property type="entry name" value="UXU OPERON TRANSCRIPTIONAL REGULATOR"/>
    <property type="match status" value="1"/>
</dbReference>
<dbReference type="PANTHER" id="PTHR43537">
    <property type="entry name" value="TRANSCRIPTIONAL REGULATOR, GNTR FAMILY"/>
    <property type="match status" value="1"/>
</dbReference>
<keyword evidence="3" id="KW-0804">Transcription</keyword>
<dbReference type="Gene3D" id="1.20.120.530">
    <property type="entry name" value="GntR ligand-binding domain-like"/>
    <property type="match status" value="1"/>
</dbReference>
<dbReference type="RefSeq" id="WP_205102263.1">
    <property type="nucleotide sequence ID" value="NZ_JACJJC010000005.1"/>
</dbReference>
<sequence length="234" mass="26076">MDEESLFRDIHRHLLRRAKEADAVDTEATLAERFNVSRYRVRRVLDKLAQLGVVARAQKRGVTVLPPDPKLMAENIEEQISASSVDVRELLEARERTEGDLLALSIRRLTPVLFGRLEEKVPQMQNCVEFHAAVLKLHAALHREIIESCGNRILTAYALALLGFIEKLFAEQAHFDHELVSRLVSGNARLVAALKAEDIAAARESLKEVLEAEAEAVLEAERRLAAEESGAASS</sequence>
<dbReference type="SUPFAM" id="SSF48008">
    <property type="entry name" value="GntR ligand-binding domain-like"/>
    <property type="match status" value="1"/>
</dbReference>
<evidence type="ECO:0000256" key="1">
    <source>
        <dbReference type="ARBA" id="ARBA00023015"/>
    </source>
</evidence>
<dbReference type="Pfam" id="PF07729">
    <property type="entry name" value="FCD"/>
    <property type="match status" value="1"/>
</dbReference>
<dbReference type="SUPFAM" id="SSF46785">
    <property type="entry name" value="Winged helix' DNA-binding domain"/>
    <property type="match status" value="1"/>
</dbReference>
<comment type="caution">
    <text evidence="6">The sequence shown here is derived from an EMBL/GenBank/DDBJ whole genome shotgun (WGS) entry which is preliminary data.</text>
</comment>
<keyword evidence="2" id="KW-0238">DNA-binding</keyword>
<dbReference type="InterPro" id="IPR008920">
    <property type="entry name" value="TF_FadR/GntR_C"/>
</dbReference>
<dbReference type="Gene3D" id="1.10.10.10">
    <property type="entry name" value="Winged helix-like DNA-binding domain superfamily/Winged helix DNA-binding domain"/>
    <property type="match status" value="1"/>
</dbReference>
<dbReference type="SMART" id="SM00895">
    <property type="entry name" value="FCD"/>
    <property type="match status" value="1"/>
</dbReference>
<dbReference type="SMART" id="SM00345">
    <property type="entry name" value="HTH_GNTR"/>
    <property type="match status" value="1"/>
</dbReference>
<name>A0ABS2DRM8_9BURK</name>